<dbReference type="AlphaFoldDB" id="A0A9N8ZYA6"/>
<keyword evidence="2" id="KW-1185">Reference proteome</keyword>
<gene>
    <name evidence="1" type="ORF">AGERDE_LOCUS4759</name>
</gene>
<comment type="caution">
    <text evidence="1">The sequence shown here is derived from an EMBL/GenBank/DDBJ whole genome shotgun (WGS) entry which is preliminary data.</text>
</comment>
<accession>A0A9N8ZYA6</accession>
<protein>
    <submittedName>
        <fullName evidence="1">13581_t:CDS:1</fullName>
    </submittedName>
</protein>
<reference evidence="1" key="1">
    <citation type="submission" date="2021-06" db="EMBL/GenBank/DDBJ databases">
        <authorList>
            <person name="Kallberg Y."/>
            <person name="Tangrot J."/>
            <person name="Rosling A."/>
        </authorList>
    </citation>
    <scope>NUCLEOTIDE SEQUENCE</scope>
    <source>
        <strain evidence="1">MT106</strain>
    </source>
</reference>
<evidence type="ECO:0000313" key="2">
    <source>
        <dbReference type="Proteomes" id="UP000789831"/>
    </source>
</evidence>
<name>A0A9N8ZYA6_9GLOM</name>
<organism evidence="1 2">
    <name type="scientific">Ambispora gerdemannii</name>
    <dbReference type="NCBI Taxonomy" id="144530"/>
    <lineage>
        <taxon>Eukaryota</taxon>
        <taxon>Fungi</taxon>
        <taxon>Fungi incertae sedis</taxon>
        <taxon>Mucoromycota</taxon>
        <taxon>Glomeromycotina</taxon>
        <taxon>Glomeromycetes</taxon>
        <taxon>Archaeosporales</taxon>
        <taxon>Ambisporaceae</taxon>
        <taxon>Ambispora</taxon>
    </lineage>
</organism>
<proteinExistence type="predicted"/>
<dbReference type="EMBL" id="CAJVPL010000574">
    <property type="protein sequence ID" value="CAG8511351.1"/>
    <property type="molecule type" value="Genomic_DNA"/>
</dbReference>
<sequence>MRNDSELGRAKDRFELISSDPLHQILPIHYLDEIKRHIEVI</sequence>
<dbReference type="Proteomes" id="UP000789831">
    <property type="component" value="Unassembled WGS sequence"/>
</dbReference>
<evidence type="ECO:0000313" key="1">
    <source>
        <dbReference type="EMBL" id="CAG8511351.1"/>
    </source>
</evidence>